<accession>A0A5N8XZW8</accession>
<feature type="region of interest" description="Disordered" evidence="1">
    <location>
        <begin position="42"/>
        <end position="92"/>
    </location>
</feature>
<evidence type="ECO:0000256" key="1">
    <source>
        <dbReference type="SAM" id="MobiDB-lite"/>
    </source>
</evidence>
<dbReference type="Pfam" id="PF19871">
    <property type="entry name" value="DUF6344"/>
    <property type="match status" value="1"/>
</dbReference>
<proteinExistence type="predicted"/>
<feature type="non-terminal residue" evidence="3">
    <location>
        <position position="92"/>
    </location>
</feature>
<organism evidence="3 4">
    <name type="scientific">Streptomyces spongiae</name>
    <dbReference type="NCBI Taxonomy" id="565072"/>
    <lineage>
        <taxon>Bacteria</taxon>
        <taxon>Bacillati</taxon>
        <taxon>Actinomycetota</taxon>
        <taxon>Actinomycetes</taxon>
        <taxon>Kitasatosporales</taxon>
        <taxon>Streptomycetaceae</taxon>
        <taxon>Streptomyces</taxon>
    </lineage>
</organism>
<name>A0A5N8XZW8_9ACTN</name>
<keyword evidence="2" id="KW-0732">Signal</keyword>
<dbReference type="EMBL" id="VJZC01000932">
    <property type="protein sequence ID" value="MPY64782.1"/>
    <property type="molecule type" value="Genomic_DNA"/>
</dbReference>
<dbReference type="Proteomes" id="UP000400924">
    <property type="component" value="Unassembled WGS sequence"/>
</dbReference>
<reference evidence="3 4" key="1">
    <citation type="submission" date="2019-07" db="EMBL/GenBank/DDBJ databases">
        <title>New species of Amycolatopsis and Streptomyces.</title>
        <authorList>
            <person name="Duangmal K."/>
            <person name="Teo W.F.A."/>
            <person name="Lipun K."/>
        </authorList>
    </citation>
    <scope>NUCLEOTIDE SEQUENCE [LARGE SCALE GENOMIC DNA]</scope>
    <source>
        <strain evidence="3 4">NBRC 106415</strain>
    </source>
</reference>
<protein>
    <submittedName>
        <fullName evidence="3">Uncharacterized protein</fullName>
    </submittedName>
</protein>
<evidence type="ECO:0000256" key="2">
    <source>
        <dbReference type="SAM" id="SignalP"/>
    </source>
</evidence>
<dbReference type="InterPro" id="IPR045925">
    <property type="entry name" value="DUF6344"/>
</dbReference>
<dbReference type="AlphaFoldDB" id="A0A5N8XZW8"/>
<gene>
    <name evidence="3" type="ORF">FNH08_48840</name>
</gene>
<feature type="chain" id="PRO_5024273968" evidence="2">
    <location>
        <begin position="34"/>
        <end position="92"/>
    </location>
</feature>
<evidence type="ECO:0000313" key="3">
    <source>
        <dbReference type="EMBL" id="MPY64782.1"/>
    </source>
</evidence>
<keyword evidence="4" id="KW-1185">Reference proteome</keyword>
<evidence type="ECO:0000313" key="4">
    <source>
        <dbReference type="Proteomes" id="UP000400924"/>
    </source>
</evidence>
<dbReference type="RefSeq" id="WP_228034839.1">
    <property type="nucleotide sequence ID" value="NZ_VJZC01000932.1"/>
</dbReference>
<feature type="signal peptide" evidence="2">
    <location>
        <begin position="1"/>
        <end position="33"/>
    </location>
</feature>
<comment type="caution">
    <text evidence="3">The sequence shown here is derived from an EMBL/GenBank/DDBJ whole genome shotgun (WGS) entry which is preliminary data.</text>
</comment>
<sequence>MARFQVRTLWTAVVTAFLALCSALGLITTTATAAVPQTVPACKSAPDAKAPAQTPWAPRTYAGALPPTMEQRIRAEAHGASPSCRHRTPTQT</sequence>